<dbReference type="EMBL" id="VRMA01000081">
    <property type="protein sequence ID" value="TXK53800.1"/>
    <property type="molecule type" value="Genomic_DNA"/>
</dbReference>
<dbReference type="InterPro" id="IPR021353">
    <property type="entry name" value="DUF2972"/>
</dbReference>
<dbReference type="Proteomes" id="UP000321317">
    <property type="component" value="Unassembled WGS sequence"/>
</dbReference>
<dbReference type="Pfam" id="PF11186">
    <property type="entry name" value="DUF2972"/>
    <property type="match status" value="1"/>
</dbReference>
<name>A0ABY3KZF7_9BACT</name>
<keyword evidence="2" id="KW-1185">Reference proteome</keyword>
<evidence type="ECO:0000313" key="2">
    <source>
        <dbReference type="Proteomes" id="UP000321317"/>
    </source>
</evidence>
<evidence type="ECO:0000313" key="1">
    <source>
        <dbReference type="EMBL" id="TXK53800.1"/>
    </source>
</evidence>
<organism evidence="1 2">
    <name type="scientific">Campylobacter helveticus</name>
    <dbReference type="NCBI Taxonomy" id="28898"/>
    <lineage>
        <taxon>Bacteria</taxon>
        <taxon>Pseudomonadati</taxon>
        <taxon>Campylobacterota</taxon>
        <taxon>Epsilonproteobacteria</taxon>
        <taxon>Campylobacterales</taxon>
        <taxon>Campylobacteraceae</taxon>
        <taxon>Campylobacter</taxon>
    </lineage>
</organism>
<proteinExistence type="predicted"/>
<accession>A0ABY3KZF7</accession>
<sequence length="500" mass="58980">MNQPTLALIATRKRFINYCSYQVETLVGGGGSKLCTLKFQFSFLLIKTLLKSSNLKAYKEVKPLLKTPYIPLKILLLQNLSFVSQHFDEVNLWLNSKEFKDKYERENHPYPPLLDPDKLNDENYILNYEKIPAEKAWEMNLPLPKNYKFAFFIYGSSAHEAMMDFFQASFNLIFHPVTDGLNEINPQDFYSTEFKDVATFTRWYWIYKKFDEKGVYLSADLPFIILVRDPIGRIKHRANHGGIKRGKSHNTSFHLNDNIDEVLDRKRFYQQSPYPTLGAIPSLIKQSQLVNFSYTSTAKICNKEVYYIDASEVNPDKVMDSMRKYAKFFGKDLDEERLKGLEEFLKQKKMTELRYIIPLTLKIRSLNLEICLKGRKGNLKDYAKELVDKDLENLKVFDIIALAMSEEDFKALKEDEKLFNETKIYLNEFVKKLDNLRQKYVETYVKEKDVLEYLKTYKYEALTLKKVLDKEFTHIKENRPDIVASWKYYGEFEKNCKELN</sequence>
<dbReference type="RefSeq" id="WP_147734840.1">
    <property type="nucleotide sequence ID" value="NZ_VRMA01000081.1"/>
</dbReference>
<reference evidence="1 2" key="1">
    <citation type="submission" date="2019-08" db="EMBL/GenBank/DDBJ databases">
        <title>Rapid identification of Enteric Bacteria from Whole Genome Sequences (WGS) using Average Nucleotide Identity (ANI).</title>
        <authorList>
            <person name="Lane C."/>
        </authorList>
    </citation>
    <scope>NUCLEOTIDE SEQUENCE [LARGE SCALE GENOMIC DNA]</scope>
    <source>
        <strain evidence="1 2">D4984</strain>
    </source>
</reference>
<comment type="caution">
    <text evidence="1">The sequence shown here is derived from an EMBL/GenBank/DDBJ whole genome shotgun (WGS) entry which is preliminary data.</text>
</comment>
<gene>
    <name evidence="1" type="ORF">FVD16_09705</name>
</gene>
<protein>
    <submittedName>
        <fullName evidence="1">DUF2972 domain-containing protein</fullName>
    </submittedName>
</protein>